<reference evidence="1" key="1">
    <citation type="submission" date="2016-02" db="EMBL/GenBank/DDBJ databases">
        <title>Draft Genome Sequence of Sporotomaculum syntrophicum Strain FB, a Syntrophic Benzoate Degrader.</title>
        <authorList>
            <person name="Nobu M.K."/>
            <person name="Narihiro T."/>
            <person name="Qiu Y.-L."/>
            <person name="Ohashi A."/>
            <person name="Liu W.-T."/>
            <person name="Yuji S."/>
        </authorList>
    </citation>
    <scope>NUCLEOTIDE SEQUENCE</scope>
    <source>
        <strain evidence="1">FB</strain>
    </source>
</reference>
<organism evidence="1 2">
    <name type="scientific">Sporotomaculum syntrophicum</name>
    <dbReference type="NCBI Taxonomy" id="182264"/>
    <lineage>
        <taxon>Bacteria</taxon>
        <taxon>Bacillati</taxon>
        <taxon>Bacillota</taxon>
        <taxon>Clostridia</taxon>
        <taxon>Eubacteriales</taxon>
        <taxon>Desulfallaceae</taxon>
        <taxon>Sporotomaculum</taxon>
    </lineage>
</organism>
<dbReference type="EMBL" id="LSRS01000004">
    <property type="protein sequence ID" value="KAF1084855.1"/>
    <property type="molecule type" value="Genomic_DNA"/>
</dbReference>
<keyword evidence="2" id="KW-1185">Reference proteome</keyword>
<comment type="caution">
    <text evidence="1">The sequence shown here is derived from an EMBL/GenBank/DDBJ whole genome shotgun (WGS) entry which is preliminary data.</text>
</comment>
<evidence type="ECO:0000313" key="2">
    <source>
        <dbReference type="Proteomes" id="UP000798488"/>
    </source>
</evidence>
<sequence>MAQANQDIRGSVKKAGLYLWQVADKYGLVDSNFSRLLRKELPADKKERIFKIIDELKKEAAGNE</sequence>
<name>A0A9D2WNV1_9FIRM</name>
<dbReference type="OrthoDB" id="9816042at2"/>
<proteinExistence type="predicted"/>
<gene>
    <name evidence="1" type="ORF">SPSYN_02025</name>
</gene>
<dbReference type="AlphaFoldDB" id="A0A9D2WNV1"/>
<dbReference type="Proteomes" id="UP000798488">
    <property type="component" value="Unassembled WGS sequence"/>
</dbReference>
<protein>
    <submittedName>
        <fullName evidence="1">Uncharacterized protein</fullName>
    </submittedName>
</protein>
<accession>A0A9D2WNV1</accession>
<dbReference type="RefSeq" id="WP_161822350.1">
    <property type="nucleotide sequence ID" value="NZ_LSRS01000004.1"/>
</dbReference>
<evidence type="ECO:0000313" key="1">
    <source>
        <dbReference type="EMBL" id="KAF1084855.1"/>
    </source>
</evidence>